<gene>
    <name evidence="1" type="ORF">RALSY_10739</name>
</gene>
<proteinExistence type="predicted"/>
<dbReference type="Pfam" id="PF20461">
    <property type="entry name" value="DUF6714"/>
    <property type="match status" value="1"/>
</dbReference>
<reference evidence="1" key="2">
    <citation type="submission" date="2011-04" db="EMBL/GenBank/DDBJ databases">
        <authorList>
            <person name="Genoscope - CEA"/>
        </authorList>
    </citation>
    <scope>NUCLEOTIDE SEQUENCE</scope>
    <source>
        <strain evidence="1">R24</strain>
    </source>
</reference>
<protein>
    <submittedName>
        <fullName evidence="1">Uncharacterized protein</fullName>
    </submittedName>
</protein>
<dbReference type="EMBL" id="FR854086">
    <property type="protein sequence ID" value="CCA84758.1"/>
    <property type="molecule type" value="Genomic_DNA"/>
</dbReference>
<name>G3A0P5_9RALS</name>
<dbReference type="AlphaFoldDB" id="G3A0P5"/>
<organism evidence="1">
    <name type="scientific">Ralstonia syzygii R24</name>
    <dbReference type="NCBI Taxonomy" id="907261"/>
    <lineage>
        <taxon>Bacteria</taxon>
        <taxon>Pseudomonadati</taxon>
        <taxon>Pseudomonadota</taxon>
        <taxon>Betaproteobacteria</taxon>
        <taxon>Burkholderiales</taxon>
        <taxon>Burkholderiaceae</taxon>
        <taxon>Ralstonia</taxon>
        <taxon>Ralstonia solanacearum species complex</taxon>
    </lineage>
</organism>
<sequence>MDKGKLEKTIIEAFADVEVPPDWALVRSYEGHEPAEIEQIFRGKRSWTELGVKELDSEPALSLFSDEAWRYYLQAFMIHDLHGRLSHTEVVFHLTNGLCDDDREELVNPRRYGARTRWDSAVFRCSVFTRKQASAIVEYLKFKQEEEGERSYSFLLIQQALTNYWLARVQL</sequence>
<evidence type="ECO:0000313" key="1">
    <source>
        <dbReference type="EMBL" id="CCA84758.1"/>
    </source>
</evidence>
<dbReference type="RefSeq" id="WP_231649437.1">
    <property type="nucleotide sequence ID" value="NZ_CP115944.1"/>
</dbReference>
<dbReference type="InterPro" id="IPR046560">
    <property type="entry name" value="DUF6714"/>
</dbReference>
<accession>G3A0P5</accession>
<reference evidence="1" key="1">
    <citation type="journal article" date="2011" name="PLoS ONE">
        <title>Ralstonia syzygii, the Blood Disease Bacterium and some Asian R. solanacearum strains form a single genomic species despite divergent lifestyles.</title>
        <authorList>
            <person name="Remenant B."/>
            <person name="de Cambiaire J.C."/>
            <person name="Cellier G."/>
            <person name="Jacobs J.M."/>
            <person name="Mangenot S."/>
            <person name="Barbe V."/>
            <person name="Lajus A."/>
            <person name="Vallenet D."/>
            <person name="Medigue C."/>
            <person name="Fegan M."/>
            <person name="Allen C."/>
            <person name="Prior P."/>
        </authorList>
    </citation>
    <scope>NUCLEOTIDE SEQUENCE</scope>
    <source>
        <strain evidence="1">R24</strain>
    </source>
</reference>